<comment type="caution">
    <text evidence="3">The sequence shown here is derived from an EMBL/GenBank/DDBJ whole genome shotgun (WGS) entry which is preliminary data.</text>
</comment>
<dbReference type="EMBL" id="JFYO01000005">
    <property type="protein sequence ID" value="EZP27602.1"/>
    <property type="molecule type" value="Genomic_DNA"/>
</dbReference>
<dbReference type="OrthoDB" id="4948465at2"/>
<keyword evidence="4" id="KW-1185">Reference proteome</keyword>
<reference evidence="3 4" key="1">
    <citation type="submission" date="2014-03" db="EMBL/GenBank/DDBJ databases">
        <title>Draft Genome Sequences of 13 Willow Endophytes.</title>
        <authorList>
            <person name="Gan H.Y."/>
            <person name="Gan H.M."/>
            <person name="Savka M.A."/>
            <person name="Hudson A.O."/>
        </authorList>
    </citation>
    <scope>NUCLEOTIDE SEQUENCE [LARGE SCALE GENOMIC DNA]</scope>
    <source>
        <strain evidence="3 4">RIT293</strain>
    </source>
</reference>
<evidence type="ECO:0000256" key="1">
    <source>
        <dbReference type="SAM" id="MobiDB-lite"/>
    </source>
</evidence>
<feature type="region of interest" description="Disordered" evidence="1">
    <location>
        <begin position="268"/>
        <end position="288"/>
    </location>
</feature>
<dbReference type="KEGG" id="moo:BWL13_00088"/>
<dbReference type="RefSeq" id="WP_036311074.1">
    <property type="nucleotide sequence ID" value="NZ_CP031421.1"/>
</dbReference>
<evidence type="ECO:0000256" key="2">
    <source>
        <dbReference type="SAM" id="Phobius"/>
    </source>
</evidence>
<keyword evidence="2" id="KW-1133">Transmembrane helix</keyword>
<proteinExistence type="predicted"/>
<gene>
    <name evidence="3" type="ORF">BW34_01591</name>
</gene>
<feature type="transmembrane region" description="Helical" evidence="2">
    <location>
        <begin position="15"/>
        <end position="33"/>
    </location>
</feature>
<dbReference type="AlphaFoldDB" id="A0A031FTI9"/>
<feature type="compositionally biased region" description="Basic and acidic residues" evidence="1">
    <location>
        <begin position="274"/>
        <end position="288"/>
    </location>
</feature>
<keyword evidence="2" id="KW-0472">Membrane</keyword>
<accession>A0A031FTI9</accession>
<name>A0A031FTI9_9MICO</name>
<protein>
    <submittedName>
        <fullName evidence="3">Uncharacterized protein</fullName>
    </submittedName>
</protein>
<dbReference type="Proteomes" id="UP000024001">
    <property type="component" value="Unassembled WGS sequence"/>
</dbReference>
<dbReference type="PATRIC" id="fig|273677.3.peg.1573"/>
<keyword evidence="2" id="KW-0812">Transmembrane</keyword>
<dbReference type="GeneID" id="91430508"/>
<organism evidence="3 4">
    <name type="scientific">Microbacterium oleivorans</name>
    <dbReference type="NCBI Taxonomy" id="273677"/>
    <lineage>
        <taxon>Bacteria</taxon>
        <taxon>Bacillati</taxon>
        <taxon>Actinomycetota</taxon>
        <taxon>Actinomycetes</taxon>
        <taxon>Micrococcales</taxon>
        <taxon>Microbacteriaceae</taxon>
        <taxon>Microbacterium</taxon>
    </lineage>
</organism>
<evidence type="ECO:0000313" key="4">
    <source>
        <dbReference type="Proteomes" id="UP000024001"/>
    </source>
</evidence>
<sequence length="288" mass="30885">MQLWIVGIGAALAEFWWVAPAAVGAGAAGFVGVRRGRTTRARRLGLKAAQHELQQARADAIGARAAARVAQAEVTRAEAERAVGRARPDEVRTARRALETAQRAKAAATASIRVARARVSAERAAVPARGTDPQHLPLARLMAAHDAIAARWMEYETDAARRLAFPALSDVRVPATAEFLRLEGVAREHRPASATAKLTPEQFTIYRAAVDATGRAFAAAEQEAWRLAGHRPEDAPADDSATSRWTIVASEAIARSVDGITRAAEGAASALDAYRSRRDGRDRDQPRP</sequence>
<evidence type="ECO:0000313" key="3">
    <source>
        <dbReference type="EMBL" id="EZP27602.1"/>
    </source>
</evidence>